<dbReference type="UniPathway" id="UPA00077">
    <property type="reaction ID" value="UER00149"/>
</dbReference>
<keyword evidence="5" id="KW-0808">Transferase</keyword>
<dbReference type="PANTHER" id="PTHR11236:SF18">
    <property type="entry name" value="AMINODEOXYCHORISMATE SYNTHASE"/>
    <property type="match status" value="1"/>
</dbReference>
<dbReference type="RefSeq" id="XP_002780928.1">
    <property type="nucleotide sequence ID" value="XM_002780882.1"/>
</dbReference>
<evidence type="ECO:0000256" key="1">
    <source>
        <dbReference type="ARBA" id="ARBA00001000"/>
    </source>
</evidence>
<dbReference type="OMA" id="TQWHPES"/>
<accession>C5KS32</accession>
<evidence type="ECO:0000256" key="9">
    <source>
        <dbReference type="ARBA" id="ARBA00031904"/>
    </source>
</evidence>
<dbReference type="Gene3D" id="3.20.10.10">
    <property type="entry name" value="D-amino Acid Aminotransferase, subunit A, domain 2"/>
    <property type="match status" value="1"/>
</dbReference>
<dbReference type="FunCoup" id="C5KS32">
    <property type="interactions" value="98"/>
</dbReference>
<evidence type="ECO:0000256" key="3">
    <source>
        <dbReference type="ARBA" id="ARBA00005970"/>
    </source>
</evidence>
<sequence>MTVGVEGLLPLRCLLVDHYDSYTHNLKDIFESILGSGNVDEVKCDDSKPQAAELDLTLYDMIVLSPGPGDPINADDLGTLTSTILAMYSDPHRRLPSVLPILFGVCLGHQAIATVFGGKVVASTPARHGYRAAVVLANKASGIFADVPAQFSAIRYHSLEVEKESLPECLEVLAWSWDDVEMQVERCTIDHAIDLDSPSWLRNLRENCCIRKKGSGSSRRVVMALRHVQLPVFGVQFHPESVCSEFGLQICSNVCRIARDRRLDVCRRPRSNLCLSSPSLPIRGGSTPRDGNLQLLSRRFPIGDSFDSRTFFEYFFCNCVDVATDEVAPVAWLDSAKPSKHSSDGRYTFMCGGRQHARGSNLCVVDEKLHVIWGHDSILKPVDLGSLSADLDSFTLLEEYCEQLRGRVVGVSVLSDLPPLIPPCVIGTLGYDGNSTLYIVTDRLIIIDHSIDCVWALQVGCDDEEWFNTIDEALKGCKASLPHTFCPVVSHLPIEMTVRDSRQCYMDKVEACQQAIAFGDSYELCLTTQITACSSNGSPVCCPLCAYIRLRERNSTNYSAFVYMPTLGYIACGSPERFCKVGEGGWVEMKPIKGTRPRGQDAAEDERLVKDLANSPKDFAENLMVVDLVRNDLNTVCETGSVHCPKLMQVETYDNYHQLVSTVSGRLPEDASPVQALRALFPAGSMTGAPKVRSCRILDSLESGPRGIYSGAIGYISPLTRSADMAVVIRTLIFNGGSMTTGCGGAIVAASNPIEEWDEILVKARPQLWSLTDREVLLTTEVGVKVLLYPKVACLDKLNLFETMLLRSDGRIDFIDEHAHRFAKSAATLWGVDQAVANRAFRTVLDARVMGISGPRRLRLEMSCGLVEERWTCEECPTPISCQYLHLAEFGVDHSDLRLRHKTNDRRLYPPPVQSSCILYNERSEVTETPIANIGLRGDDGLIITPPVECGLLPGCYRRWLLDSGKAIERIITLEMLKEYIQAGHEIVVVVLTAYGFHHRPPFSVSTVFVAFGEPRLSLTYSHETSFNTFLTTLTVASWVRLYSL</sequence>
<dbReference type="Pfam" id="PF00425">
    <property type="entry name" value="Chorismate_bind"/>
    <property type="match status" value="1"/>
</dbReference>
<dbReference type="CDD" id="cd01743">
    <property type="entry name" value="GATase1_Anthranilate_Synthase"/>
    <property type="match status" value="1"/>
</dbReference>
<dbReference type="PRINTS" id="PR00095">
    <property type="entry name" value="ANTSNTHASEI"/>
</dbReference>
<dbReference type="SUPFAM" id="SSF56752">
    <property type="entry name" value="D-aminoacid aminotransferase-like PLP-dependent enzymes"/>
    <property type="match status" value="1"/>
</dbReference>
<dbReference type="InterPro" id="IPR019999">
    <property type="entry name" value="Anth_synth_I-like"/>
</dbReference>
<evidence type="ECO:0000256" key="8">
    <source>
        <dbReference type="ARBA" id="ARBA00031329"/>
    </source>
</evidence>
<evidence type="ECO:0000256" key="6">
    <source>
        <dbReference type="ARBA" id="ARBA00022909"/>
    </source>
</evidence>
<comment type="similarity">
    <text evidence="3">In the C-terminal section; belongs to the anthranilate synthase component I family.</text>
</comment>
<dbReference type="EMBL" id="GG675955">
    <property type="protein sequence ID" value="EER12723.1"/>
    <property type="molecule type" value="Genomic_DNA"/>
</dbReference>
<dbReference type="GO" id="GO:0046654">
    <property type="term" value="P:tetrahydrofolate biosynthetic process"/>
    <property type="evidence" value="ECO:0007669"/>
    <property type="project" value="UniProtKB-UniPathway"/>
</dbReference>
<dbReference type="GO" id="GO:0005737">
    <property type="term" value="C:cytoplasm"/>
    <property type="evidence" value="ECO:0007669"/>
    <property type="project" value="TreeGrafter"/>
</dbReference>
<dbReference type="Gene3D" id="3.40.50.880">
    <property type="match status" value="1"/>
</dbReference>
<feature type="domain" description="Chorismate-utilising enzyme C-terminal" evidence="11">
    <location>
        <begin position="502"/>
        <end position="763"/>
    </location>
</feature>
<organism evidence="13">
    <name type="scientific">Perkinsus marinus (strain ATCC 50983 / TXsc)</name>
    <dbReference type="NCBI Taxonomy" id="423536"/>
    <lineage>
        <taxon>Eukaryota</taxon>
        <taxon>Sar</taxon>
        <taxon>Alveolata</taxon>
        <taxon>Perkinsozoa</taxon>
        <taxon>Perkinsea</taxon>
        <taxon>Perkinsida</taxon>
        <taxon>Perkinsidae</taxon>
        <taxon>Perkinsus</taxon>
    </lineage>
</organism>
<dbReference type="EC" id="2.6.1.85" evidence="4"/>
<evidence type="ECO:0000256" key="2">
    <source>
        <dbReference type="ARBA" id="ARBA00005009"/>
    </source>
</evidence>
<dbReference type="GO" id="GO:0046656">
    <property type="term" value="P:folic acid biosynthetic process"/>
    <property type="evidence" value="ECO:0007669"/>
    <property type="project" value="UniProtKB-KW"/>
</dbReference>
<dbReference type="PROSITE" id="PS51273">
    <property type="entry name" value="GATASE_TYPE_1"/>
    <property type="match status" value="1"/>
</dbReference>
<dbReference type="SUPFAM" id="SSF52317">
    <property type="entry name" value="Class I glutamine amidotransferase-like"/>
    <property type="match status" value="1"/>
</dbReference>
<dbReference type="InterPro" id="IPR036038">
    <property type="entry name" value="Aminotransferase-like"/>
</dbReference>
<dbReference type="SUPFAM" id="SSF56322">
    <property type="entry name" value="ADC synthase"/>
    <property type="match status" value="1"/>
</dbReference>
<dbReference type="GO" id="GO:0008153">
    <property type="term" value="P:4-aminobenzoate biosynthetic process"/>
    <property type="evidence" value="ECO:0007669"/>
    <property type="project" value="TreeGrafter"/>
</dbReference>
<name>C5KS32_PERM5</name>
<feature type="domain" description="Glutamine amidotransferase" evidence="10">
    <location>
        <begin position="219"/>
        <end position="254"/>
    </location>
</feature>
<dbReference type="Pfam" id="PF00117">
    <property type="entry name" value="GATase"/>
    <property type="match status" value="2"/>
</dbReference>
<evidence type="ECO:0000313" key="12">
    <source>
        <dbReference type="EMBL" id="EER12723.1"/>
    </source>
</evidence>
<gene>
    <name evidence="12" type="ORF">Pmar_PMAR025356</name>
</gene>
<dbReference type="AlphaFoldDB" id="C5KS32"/>
<evidence type="ECO:0000256" key="7">
    <source>
        <dbReference type="ARBA" id="ARBA00022962"/>
    </source>
</evidence>
<dbReference type="InterPro" id="IPR043131">
    <property type="entry name" value="BCAT-like_N"/>
</dbReference>
<proteinExistence type="inferred from homology"/>
<dbReference type="InterPro" id="IPR043132">
    <property type="entry name" value="BCAT-like_C"/>
</dbReference>
<feature type="domain" description="Glutamine amidotransferase" evidence="10">
    <location>
        <begin position="14"/>
        <end position="182"/>
    </location>
</feature>
<keyword evidence="7" id="KW-0315">Glutamine amidotransferase</keyword>
<dbReference type="Gene3D" id="3.30.470.10">
    <property type="match status" value="1"/>
</dbReference>
<dbReference type="InterPro" id="IPR029062">
    <property type="entry name" value="Class_I_gatase-like"/>
</dbReference>
<dbReference type="InterPro" id="IPR001544">
    <property type="entry name" value="Aminotrans_IV"/>
</dbReference>
<evidence type="ECO:0000256" key="4">
    <source>
        <dbReference type="ARBA" id="ARBA00013139"/>
    </source>
</evidence>
<dbReference type="InterPro" id="IPR017926">
    <property type="entry name" value="GATASE"/>
</dbReference>
<keyword evidence="6" id="KW-0289">Folate biosynthesis</keyword>
<dbReference type="PANTHER" id="PTHR11236">
    <property type="entry name" value="AMINOBENZOATE/ANTHRANILATE SYNTHASE"/>
    <property type="match status" value="1"/>
</dbReference>
<dbReference type="InterPro" id="IPR005801">
    <property type="entry name" value="ADC_synthase"/>
</dbReference>
<dbReference type="InterPro" id="IPR015890">
    <property type="entry name" value="Chorismate_C"/>
</dbReference>
<comment type="pathway">
    <text evidence="2">Cofactor biosynthesis; tetrahydrofolate biosynthesis; 4-aminobenzoate from chorismate: step 1/2.</text>
</comment>
<reference evidence="12 13" key="1">
    <citation type="submission" date="2008-07" db="EMBL/GenBank/DDBJ databases">
        <authorList>
            <person name="El-Sayed N."/>
            <person name="Caler E."/>
            <person name="Inman J."/>
            <person name="Amedeo P."/>
            <person name="Hass B."/>
            <person name="Wortman J."/>
        </authorList>
    </citation>
    <scope>NUCLEOTIDE SEQUENCE [LARGE SCALE GENOMIC DNA]</scope>
    <source>
        <strain evidence="13">ATCC 50983 / TXsc</strain>
    </source>
</reference>
<dbReference type="InParanoid" id="C5KS32"/>
<evidence type="ECO:0000313" key="13">
    <source>
        <dbReference type="Proteomes" id="UP000007800"/>
    </source>
</evidence>
<dbReference type="GO" id="GO:0000162">
    <property type="term" value="P:L-tryptophan biosynthetic process"/>
    <property type="evidence" value="ECO:0007669"/>
    <property type="project" value="TreeGrafter"/>
</dbReference>
<evidence type="ECO:0000259" key="11">
    <source>
        <dbReference type="Pfam" id="PF00425"/>
    </source>
</evidence>
<keyword evidence="13" id="KW-1185">Reference proteome</keyword>
<dbReference type="OrthoDB" id="524799at2759"/>
<dbReference type="Pfam" id="PF01063">
    <property type="entry name" value="Aminotran_4"/>
    <property type="match status" value="1"/>
</dbReference>
<dbReference type="GeneID" id="9058758"/>
<dbReference type="InterPro" id="IPR006221">
    <property type="entry name" value="TrpG/PapA_dom"/>
</dbReference>
<dbReference type="GO" id="GO:0046820">
    <property type="term" value="F:4-amino-4-deoxychorismate synthase activity"/>
    <property type="evidence" value="ECO:0007669"/>
    <property type="project" value="UniProtKB-EC"/>
</dbReference>
<protein>
    <recommendedName>
        <fullName evidence="4">aminodeoxychorismate synthase</fullName>
        <ecNumber evidence="4">2.6.1.85</ecNumber>
    </recommendedName>
    <alternativeName>
        <fullName evidence="8">Para-aminobenzoate synthase</fullName>
    </alternativeName>
    <alternativeName>
        <fullName evidence="9">p-aminobenzoic acid synthase</fullName>
    </alternativeName>
</protein>
<dbReference type="Proteomes" id="UP000007800">
    <property type="component" value="Unassembled WGS sequence"/>
</dbReference>
<evidence type="ECO:0000256" key="5">
    <source>
        <dbReference type="ARBA" id="ARBA00022679"/>
    </source>
</evidence>
<comment type="catalytic activity">
    <reaction evidence="1">
        <text>chorismate + L-glutamine = 4-amino-4-deoxychorismate + L-glutamate</text>
        <dbReference type="Rhea" id="RHEA:11672"/>
        <dbReference type="ChEBI" id="CHEBI:29748"/>
        <dbReference type="ChEBI" id="CHEBI:29985"/>
        <dbReference type="ChEBI" id="CHEBI:58359"/>
        <dbReference type="ChEBI" id="CHEBI:58406"/>
        <dbReference type="EC" id="2.6.1.85"/>
    </reaction>
</comment>
<dbReference type="Gene3D" id="3.60.120.10">
    <property type="entry name" value="Anthranilate synthase"/>
    <property type="match status" value="1"/>
</dbReference>
<evidence type="ECO:0000259" key="10">
    <source>
        <dbReference type="Pfam" id="PF00117"/>
    </source>
</evidence>